<organism evidence="1 2">
    <name type="scientific">Sphingomonas populi</name>
    <dbReference type="NCBI Taxonomy" id="2484750"/>
    <lineage>
        <taxon>Bacteria</taxon>
        <taxon>Pseudomonadati</taxon>
        <taxon>Pseudomonadota</taxon>
        <taxon>Alphaproteobacteria</taxon>
        <taxon>Sphingomonadales</taxon>
        <taxon>Sphingomonadaceae</taxon>
        <taxon>Sphingomonas</taxon>
    </lineage>
</organism>
<dbReference type="Proteomes" id="UP000292085">
    <property type="component" value="Unassembled WGS sequence"/>
</dbReference>
<dbReference type="AlphaFoldDB" id="A0A4Q6Y6L7"/>
<dbReference type="OrthoDB" id="9807854at2"/>
<gene>
    <name evidence="1" type="ORF">EWE75_07070</name>
</gene>
<accession>A0A4Q6Y6L7</accession>
<reference evidence="1 2" key="1">
    <citation type="submission" date="2019-02" db="EMBL/GenBank/DDBJ databases">
        <authorList>
            <person name="Li Y."/>
        </authorList>
    </citation>
    <scope>NUCLEOTIDE SEQUENCE [LARGE SCALE GENOMIC DNA]</scope>
    <source>
        <strain evidence="1 2">3-7</strain>
    </source>
</reference>
<proteinExistence type="predicted"/>
<protein>
    <submittedName>
        <fullName evidence="1">Porin</fullName>
    </submittedName>
</protein>
<dbReference type="InterPro" id="IPR023614">
    <property type="entry name" value="Porin_dom_sf"/>
</dbReference>
<comment type="caution">
    <text evidence="1">The sequence shown here is derived from an EMBL/GenBank/DDBJ whole genome shotgun (WGS) entry which is preliminary data.</text>
</comment>
<dbReference type="Pfam" id="PF07396">
    <property type="entry name" value="Porin_O_P"/>
    <property type="match status" value="1"/>
</dbReference>
<keyword evidence="2" id="KW-1185">Reference proteome</keyword>
<name>A0A4Q6Y6L7_9SPHN</name>
<sequence>MAFPSWFCASLLLNTPIPSPPATSSHTLDAAATVAPVDEVSDNSPVAPKQTPATAPGTRLEWRNGSPALVFSPGGTTFRPLAQLIVDAETTSGAREATRNRSDRGVRAAHLGFAGTVANHLVYQLETEFASGSADVLWAYVGWRGTVAGIGVDMLAGNLQNDRSVEGSSGGEALPFAEPNFVASAIAPDRGGFGFGAQSRLIGNRWHASFAVTGNDIDANHPQTGNRTLLARAHWNPVKREGAILHVGAWTFDEKFTGGTRTLGADTNVAHGLNLRTVLPSLPLIGATGDRGAGVEAGGVLGSVWVMGEVGRRVIDLPRVEPHITAKSLSAGWFLTGDAPPYAAATGGFGRPIVHRTVFQGGSGQVELTARYEGIRFTMPGFRNTGSSVTGGVNWYLSSQMRLMGNVSAWRMAPDQRMTGPGTGPDTDHGTTFVLRVQFVL</sequence>
<dbReference type="Gene3D" id="2.40.160.10">
    <property type="entry name" value="Porin"/>
    <property type="match status" value="1"/>
</dbReference>
<evidence type="ECO:0000313" key="1">
    <source>
        <dbReference type="EMBL" id="RZF65127.1"/>
    </source>
</evidence>
<dbReference type="EMBL" id="SGIS01000008">
    <property type="protein sequence ID" value="RZF65127.1"/>
    <property type="molecule type" value="Genomic_DNA"/>
</dbReference>
<evidence type="ECO:0000313" key="2">
    <source>
        <dbReference type="Proteomes" id="UP000292085"/>
    </source>
</evidence>
<dbReference type="InterPro" id="IPR010870">
    <property type="entry name" value="Porin_O/P"/>
</dbReference>